<dbReference type="EMBL" id="BRYA01000328">
    <property type="protein sequence ID" value="GMI47077.1"/>
    <property type="molecule type" value="Genomic_DNA"/>
</dbReference>
<comment type="caution">
    <text evidence="2">The sequence shown here is derived from an EMBL/GenBank/DDBJ whole genome shotgun (WGS) entry which is preliminary data.</text>
</comment>
<name>A0A9W7GJX5_9STRA</name>
<feature type="transmembrane region" description="Helical" evidence="1">
    <location>
        <begin position="74"/>
        <end position="93"/>
    </location>
</feature>
<proteinExistence type="predicted"/>
<keyword evidence="1" id="KW-0812">Transmembrane</keyword>
<sequence length="129" mass="14445">KSPSLTMRECASVVRSCVTGRVKVNTLTMGNVDEGEVWRIMEGVRDDVLGEQEGKPELNDNELPQFRSMQDMELGIVLTLTYVPILVTLANLVCKLRTLPTIVENVFEDWRRFGIGECDGVKCSVHFVA</sequence>
<keyword evidence="1" id="KW-1133">Transmembrane helix</keyword>
<dbReference type="Proteomes" id="UP001165065">
    <property type="component" value="Unassembled WGS sequence"/>
</dbReference>
<feature type="non-terminal residue" evidence="2">
    <location>
        <position position="1"/>
    </location>
</feature>
<organism evidence="2 3">
    <name type="scientific">Triparma columacea</name>
    <dbReference type="NCBI Taxonomy" id="722753"/>
    <lineage>
        <taxon>Eukaryota</taxon>
        <taxon>Sar</taxon>
        <taxon>Stramenopiles</taxon>
        <taxon>Ochrophyta</taxon>
        <taxon>Bolidophyceae</taxon>
        <taxon>Parmales</taxon>
        <taxon>Triparmaceae</taxon>
        <taxon>Triparma</taxon>
    </lineage>
</organism>
<gene>
    <name evidence="2" type="ORF">TrCOL_g7143</name>
</gene>
<dbReference type="AlphaFoldDB" id="A0A9W7GJX5"/>
<keyword evidence="3" id="KW-1185">Reference proteome</keyword>
<reference evidence="3" key="1">
    <citation type="journal article" date="2023" name="Commun. Biol.">
        <title>Genome analysis of Parmales, the sister group of diatoms, reveals the evolutionary specialization of diatoms from phago-mixotrophs to photoautotrophs.</title>
        <authorList>
            <person name="Ban H."/>
            <person name="Sato S."/>
            <person name="Yoshikawa S."/>
            <person name="Yamada K."/>
            <person name="Nakamura Y."/>
            <person name="Ichinomiya M."/>
            <person name="Sato N."/>
            <person name="Blanc-Mathieu R."/>
            <person name="Endo H."/>
            <person name="Kuwata A."/>
            <person name="Ogata H."/>
        </authorList>
    </citation>
    <scope>NUCLEOTIDE SEQUENCE [LARGE SCALE GENOMIC DNA]</scope>
</reference>
<keyword evidence="1" id="KW-0472">Membrane</keyword>
<accession>A0A9W7GJX5</accession>
<protein>
    <submittedName>
        <fullName evidence="2">Uncharacterized protein</fullName>
    </submittedName>
</protein>
<evidence type="ECO:0000313" key="3">
    <source>
        <dbReference type="Proteomes" id="UP001165065"/>
    </source>
</evidence>
<evidence type="ECO:0000313" key="2">
    <source>
        <dbReference type="EMBL" id="GMI47077.1"/>
    </source>
</evidence>
<evidence type="ECO:0000256" key="1">
    <source>
        <dbReference type="SAM" id="Phobius"/>
    </source>
</evidence>